<evidence type="ECO:0000256" key="1">
    <source>
        <dbReference type="SAM" id="MobiDB-lite"/>
    </source>
</evidence>
<evidence type="ECO:0000313" key="4">
    <source>
        <dbReference type="EMBL" id="QDA36167.1"/>
    </source>
</evidence>
<evidence type="ECO:0000313" key="5">
    <source>
        <dbReference type="Proteomes" id="UP000296374"/>
    </source>
</evidence>
<reference evidence="5" key="1">
    <citation type="submission" date="2019-05" db="EMBL/GenBank/DDBJ databases">
        <title>Tamlana fucoidanivorans sp. nov., isolated from the surface of algae collected from Fujian province in China.</title>
        <authorList>
            <person name="Li J."/>
        </authorList>
    </citation>
    <scope>NUCLEOTIDE SEQUENCE [LARGE SCALE GENOMIC DNA]</scope>
    <source>
        <strain evidence="5">2251</strain>
        <plasmid evidence="5">unnamed2</plasmid>
    </source>
</reference>
<dbReference type="PROSITE" id="PS50532">
    <property type="entry name" value="HTH_IS408"/>
    <property type="match status" value="1"/>
</dbReference>
<dbReference type="Proteomes" id="UP000296374">
    <property type="component" value="Plasmid unnamed2"/>
</dbReference>
<feature type="domain" description="HTH IS408-type" evidence="2">
    <location>
        <begin position="9"/>
        <end position="89"/>
    </location>
</feature>
<proteinExistence type="predicted"/>
<dbReference type="InterPro" id="IPR054353">
    <property type="entry name" value="IstA-like_C"/>
</dbReference>
<dbReference type="InterPro" id="IPR017895">
    <property type="entry name" value="HTH_IS408/IS1162_type"/>
</dbReference>
<dbReference type="InterPro" id="IPR001584">
    <property type="entry name" value="Integrase_cat-core"/>
</dbReference>
<evidence type="ECO:0000259" key="3">
    <source>
        <dbReference type="PROSITE" id="PS50994"/>
    </source>
</evidence>
<feature type="region of interest" description="Disordered" evidence="1">
    <location>
        <begin position="497"/>
        <end position="522"/>
    </location>
</feature>
<dbReference type="PANTHER" id="PTHR35004:SF8">
    <property type="entry name" value="TRANSPOSASE RV3428C-RELATED"/>
    <property type="match status" value="1"/>
</dbReference>
<dbReference type="EMBL" id="CP040762">
    <property type="protein sequence ID" value="QDA36167.1"/>
    <property type="molecule type" value="Genomic_DNA"/>
</dbReference>
<dbReference type="Pfam" id="PF13384">
    <property type="entry name" value="HTH_23"/>
    <property type="match status" value="1"/>
</dbReference>
<dbReference type="PANTHER" id="PTHR35004">
    <property type="entry name" value="TRANSPOSASE RV3428C-RELATED"/>
    <property type="match status" value="1"/>
</dbReference>
<dbReference type="GO" id="GO:0015074">
    <property type="term" value="P:DNA integration"/>
    <property type="evidence" value="ECO:0007669"/>
    <property type="project" value="InterPro"/>
</dbReference>
<accession>A0A4Y5SRP7</accession>
<evidence type="ECO:0000259" key="2">
    <source>
        <dbReference type="PROSITE" id="PS50532"/>
    </source>
</evidence>
<dbReference type="PROSITE" id="PS50994">
    <property type="entry name" value="INTEGRASE"/>
    <property type="match status" value="1"/>
</dbReference>
<dbReference type="NCBIfam" id="NF033546">
    <property type="entry name" value="transpos_IS21"/>
    <property type="match status" value="1"/>
</dbReference>
<protein>
    <submittedName>
        <fullName evidence="4">IS21 family transposase</fullName>
    </submittedName>
</protein>
<organism evidence="4 5">
    <name type="scientific">Paracoccus liaowanqingii</name>
    <dbReference type="NCBI Taxonomy" id="2560053"/>
    <lineage>
        <taxon>Bacteria</taxon>
        <taxon>Pseudomonadati</taxon>
        <taxon>Pseudomonadota</taxon>
        <taxon>Alphaproteobacteria</taxon>
        <taxon>Rhodobacterales</taxon>
        <taxon>Paracoccaceae</taxon>
        <taxon>Paracoccus</taxon>
    </lineage>
</organism>
<dbReference type="AlphaFoldDB" id="A0A4Y5SRP7"/>
<dbReference type="KEGG" id="plia:E4191_18675"/>
<dbReference type="RefSeq" id="WP_139615947.1">
    <property type="nucleotide sequence ID" value="NZ_CP040762.1"/>
</dbReference>
<dbReference type="Pfam" id="PF22483">
    <property type="entry name" value="Mu-transpos_C_2"/>
    <property type="match status" value="1"/>
</dbReference>
<feature type="domain" description="Integrase catalytic" evidence="3">
    <location>
        <begin position="125"/>
        <end position="340"/>
    </location>
</feature>
<name>A0A4Y5SRP7_9RHOB</name>
<keyword evidence="4" id="KW-0614">Plasmid</keyword>
<gene>
    <name evidence="4" type="ORF">E4191_18675</name>
</gene>
<sequence length="522" mass="58359">MKRLTMRKIREALRLHAGGLSTRKIAESLGVGQSTACDYLKRVERAGLSWPLAAQMTDAALEALLFHPTGGPNRLVEARPDWPAIHRELRRPGVTLSLLWEEYRAVHPEGYGYSRFCDLYKRWSGRLTPVMRQHHVAGERLFVDYAGTTLEVMDGATGEVRRAQLFVAALGASNLTYAEATWSQGLSDWIGAHCRAFSYLGGVPAQVVSDNLRSGVTKACFYEPAVNRTYADMAAHYGTALAIVLGPMADNGSLPARPRKPRDKAKVEVAVQIAQHWIAARLRNQRFFSLPELNAAIRVLLDQLNDRVTRHLGASRRDLFEEIERSALRSLPAEPYVFSEWKQCTVGLDYHVEVDKHYYSAPHSLLREKVWVRFTARTIEIFHLGKRVAAHARTSSNRKHTTVADHMPASHRRYSDWSPARLKSWAAKIGPNTATLVAVILRDRSHPEQGFRSCLGIMRLAKPYGPEALEAACERALTIGARSYSSVNSILKNNLHRSSRPEPAADGPAIQHGNIRGPGYFH</sequence>
<geneLocation type="plasmid" evidence="4 5">
    <name>unnamed2</name>
</geneLocation>